<dbReference type="InterPro" id="IPR001031">
    <property type="entry name" value="Thioesterase"/>
</dbReference>
<dbReference type="GO" id="GO:0043041">
    <property type="term" value="P:amino acid activation for nonribosomal peptide biosynthetic process"/>
    <property type="evidence" value="ECO:0007669"/>
    <property type="project" value="TreeGrafter"/>
</dbReference>
<reference evidence="4" key="1">
    <citation type="submission" date="2021-04" db="EMBL/GenBank/DDBJ databases">
        <title>Genome based classification of Actinospica acidithermotolerans sp. nov., an actinobacterium isolated from an Indonesian hot spring.</title>
        <authorList>
            <person name="Kusuma A.B."/>
            <person name="Putra K.E."/>
            <person name="Nafisah S."/>
            <person name="Loh J."/>
            <person name="Nouioui I."/>
            <person name="Goodfellow M."/>
        </authorList>
    </citation>
    <scope>NUCLEOTIDE SEQUENCE</scope>
    <source>
        <strain evidence="4">DSM 45618</strain>
    </source>
</reference>
<dbReference type="Pfam" id="PF00550">
    <property type="entry name" value="PP-binding"/>
    <property type="match status" value="1"/>
</dbReference>
<dbReference type="GO" id="GO:0031177">
    <property type="term" value="F:phosphopantetheine binding"/>
    <property type="evidence" value="ECO:0007669"/>
    <property type="project" value="InterPro"/>
</dbReference>
<protein>
    <recommendedName>
        <fullName evidence="3">Carrier domain-containing protein</fullName>
    </recommendedName>
</protein>
<organism evidence="4 5">
    <name type="scientific">Actinocrinis puniceicyclus</name>
    <dbReference type="NCBI Taxonomy" id="977794"/>
    <lineage>
        <taxon>Bacteria</taxon>
        <taxon>Bacillati</taxon>
        <taxon>Actinomycetota</taxon>
        <taxon>Actinomycetes</taxon>
        <taxon>Catenulisporales</taxon>
        <taxon>Actinospicaceae</taxon>
        <taxon>Actinocrinis</taxon>
    </lineage>
</organism>
<dbReference type="GO" id="GO:0005737">
    <property type="term" value="C:cytoplasm"/>
    <property type="evidence" value="ECO:0007669"/>
    <property type="project" value="TreeGrafter"/>
</dbReference>
<dbReference type="EMBL" id="JAGSXH010000010">
    <property type="protein sequence ID" value="MBS2962396.1"/>
    <property type="molecule type" value="Genomic_DNA"/>
</dbReference>
<evidence type="ECO:0000313" key="4">
    <source>
        <dbReference type="EMBL" id="MBS2962396.1"/>
    </source>
</evidence>
<keyword evidence="1" id="KW-0596">Phosphopantetheine</keyword>
<evidence type="ECO:0000256" key="1">
    <source>
        <dbReference type="ARBA" id="ARBA00022450"/>
    </source>
</evidence>
<dbReference type="Proteomes" id="UP000677913">
    <property type="component" value="Unassembled WGS sequence"/>
</dbReference>
<dbReference type="InterPro" id="IPR009081">
    <property type="entry name" value="PP-bd_ACP"/>
</dbReference>
<dbReference type="InterPro" id="IPR036736">
    <property type="entry name" value="ACP-like_sf"/>
</dbReference>
<dbReference type="PROSITE" id="PS50075">
    <property type="entry name" value="CARRIER"/>
    <property type="match status" value="1"/>
</dbReference>
<dbReference type="AlphaFoldDB" id="A0A8J7WHS9"/>
<sequence length="360" mass="39819">MQRADIERALCSIWEDLLDTDVTPEDDFFALGGYSLLLVDVVAQARKAGFTLAPDEVFEHKTPRAIAAALLPENADTKPTADPVDADPDFNDVWATGLSPLDVERRSTLTPLTDGGRGTPLFCFHWGAGNIGFVREVVDGFRGERPVYGVESVGLWNRERPSLSLVEMAARYLEDIRTVQPHGPYLLLGPCAGGRLAFEIARVLEREGESVAVLALANSMPPEVTELDPSWGLREFYNFRLASLRRQFGVTSLGAQRERVIKAMIETAKIEPGMDPGDLHWLQAVWAAGNFAQEHYAARHYGGEVTVFQLASTAQREDAKWERVAASVEVHTFEAADTLPLLRDPGFTQILRKKLAAFEQ</sequence>
<accession>A0A8J7WHS9</accession>
<gene>
    <name evidence="4" type="ORF">KGA66_05020</name>
</gene>
<dbReference type="InterPro" id="IPR020806">
    <property type="entry name" value="PKS_PP-bd"/>
</dbReference>
<dbReference type="SUPFAM" id="SSF53474">
    <property type="entry name" value="alpha/beta-Hydrolases"/>
    <property type="match status" value="1"/>
</dbReference>
<evidence type="ECO:0000259" key="3">
    <source>
        <dbReference type="PROSITE" id="PS50075"/>
    </source>
</evidence>
<evidence type="ECO:0000256" key="2">
    <source>
        <dbReference type="ARBA" id="ARBA00022553"/>
    </source>
</evidence>
<comment type="caution">
    <text evidence="4">The sequence shown here is derived from an EMBL/GenBank/DDBJ whole genome shotgun (WGS) entry which is preliminary data.</text>
</comment>
<dbReference type="SUPFAM" id="SSF47336">
    <property type="entry name" value="ACP-like"/>
    <property type="match status" value="1"/>
</dbReference>
<dbReference type="PANTHER" id="PTHR45527:SF1">
    <property type="entry name" value="FATTY ACID SYNTHASE"/>
    <property type="match status" value="1"/>
</dbReference>
<proteinExistence type="predicted"/>
<dbReference type="GO" id="GO:0044550">
    <property type="term" value="P:secondary metabolite biosynthetic process"/>
    <property type="evidence" value="ECO:0007669"/>
    <property type="project" value="TreeGrafter"/>
</dbReference>
<feature type="domain" description="Carrier" evidence="3">
    <location>
        <begin position="1"/>
        <end position="74"/>
    </location>
</feature>
<name>A0A8J7WHS9_9ACTN</name>
<dbReference type="InterPro" id="IPR029058">
    <property type="entry name" value="AB_hydrolase_fold"/>
</dbReference>
<keyword evidence="2" id="KW-0597">Phosphoprotein</keyword>
<dbReference type="PANTHER" id="PTHR45527">
    <property type="entry name" value="NONRIBOSOMAL PEPTIDE SYNTHETASE"/>
    <property type="match status" value="1"/>
</dbReference>
<evidence type="ECO:0000313" key="5">
    <source>
        <dbReference type="Proteomes" id="UP000677913"/>
    </source>
</evidence>
<dbReference type="RefSeq" id="WP_211465004.1">
    <property type="nucleotide sequence ID" value="NZ_JAGSXH010000010.1"/>
</dbReference>
<keyword evidence="5" id="KW-1185">Reference proteome</keyword>
<dbReference type="SMART" id="SM00823">
    <property type="entry name" value="PKS_PP"/>
    <property type="match status" value="1"/>
</dbReference>
<dbReference type="Gene3D" id="3.40.50.1820">
    <property type="entry name" value="alpha/beta hydrolase"/>
    <property type="match status" value="1"/>
</dbReference>
<dbReference type="Pfam" id="PF00975">
    <property type="entry name" value="Thioesterase"/>
    <property type="match status" value="1"/>
</dbReference>
<dbReference type="Gene3D" id="1.10.1200.10">
    <property type="entry name" value="ACP-like"/>
    <property type="match status" value="1"/>
</dbReference>